<dbReference type="STRING" id="1423775.FD03_GL001415"/>
<dbReference type="CDD" id="cd00001">
    <property type="entry name" value="PTS_IIB_man"/>
    <property type="match status" value="1"/>
</dbReference>
<dbReference type="eggNOG" id="COG3444">
    <property type="taxonomic scope" value="Bacteria"/>
</dbReference>
<keyword evidence="7" id="KW-0418">Kinase</keyword>
<dbReference type="GO" id="GO:0008982">
    <property type="term" value="F:protein-N(PI)-phosphohistidine-sugar phosphotransferase activity"/>
    <property type="evidence" value="ECO:0007669"/>
    <property type="project" value="InterPro"/>
</dbReference>
<keyword evidence="4" id="KW-0762">Sugar transport</keyword>
<dbReference type="PROSITE" id="PS51101">
    <property type="entry name" value="PTS_EIIB_TYPE_4"/>
    <property type="match status" value="1"/>
</dbReference>
<dbReference type="Gene3D" id="3.40.35.10">
    <property type="entry name" value="Phosphotransferase system, sorbose subfamily IIB component"/>
    <property type="match status" value="1"/>
</dbReference>
<dbReference type="PATRIC" id="fig|1423775.4.peg.1444"/>
<dbReference type="GO" id="GO:0005737">
    <property type="term" value="C:cytoplasm"/>
    <property type="evidence" value="ECO:0007669"/>
    <property type="project" value="UniProtKB-SubCell"/>
</dbReference>
<feature type="domain" description="PTS EIIB type-4" evidence="8">
    <location>
        <begin position="10"/>
        <end position="173"/>
    </location>
</feature>
<proteinExistence type="predicted"/>
<evidence type="ECO:0000256" key="6">
    <source>
        <dbReference type="ARBA" id="ARBA00022683"/>
    </source>
</evidence>
<evidence type="ECO:0000313" key="10">
    <source>
        <dbReference type="Proteomes" id="UP000051248"/>
    </source>
</evidence>
<keyword evidence="10" id="KW-1185">Reference proteome</keyword>
<dbReference type="GO" id="GO:0016301">
    <property type="term" value="F:kinase activity"/>
    <property type="evidence" value="ECO:0007669"/>
    <property type="project" value="UniProtKB-KW"/>
</dbReference>
<sequence length="173" mass="19216">MIFITKFGGIIMSIVAVRIDERLIHGQVANLWTTKLQASRIMVVDNDIIKNDIQKTALKLAKPAGVNLSILGVKKSSANILAGKYDSQKVFLVVKKPSILVSMMEEGVKFDTINVGNMSQKDTTQHLTQSINVTDDDYHAFHQLLDAGVKVTAQMVPSDNIKNFEDILKDYKI</sequence>
<evidence type="ECO:0000256" key="4">
    <source>
        <dbReference type="ARBA" id="ARBA00022597"/>
    </source>
</evidence>
<comment type="subcellular location">
    <subcellularLocation>
        <location evidence="1">Cytoplasm</location>
    </subcellularLocation>
</comment>
<dbReference type="Pfam" id="PF03830">
    <property type="entry name" value="PTSIIB_sorb"/>
    <property type="match status" value="1"/>
</dbReference>
<evidence type="ECO:0000256" key="5">
    <source>
        <dbReference type="ARBA" id="ARBA00022679"/>
    </source>
</evidence>
<evidence type="ECO:0000313" key="9">
    <source>
        <dbReference type="EMBL" id="KRK79052.1"/>
    </source>
</evidence>
<keyword evidence="2" id="KW-0813">Transport</keyword>
<gene>
    <name evidence="9" type="ORF">FD03_GL001415</name>
</gene>
<dbReference type="GO" id="GO:0009401">
    <property type="term" value="P:phosphoenolpyruvate-dependent sugar phosphotransferase system"/>
    <property type="evidence" value="ECO:0007669"/>
    <property type="project" value="UniProtKB-KW"/>
</dbReference>
<name>A0A0R1K6K6_9LACO</name>
<evidence type="ECO:0000256" key="3">
    <source>
        <dbReference type="ARBA" id="ARBA00022490"/>
    </source>
</evidence>
<dbReference type="EMBL" id="AZDZ01000019">
    <property type="protein sequence ID" value="KRK79052.1"/>
    <property type="molecule type" value="Genomic_DNA"/>
</dbReference>
<dbReference type="InterPro" id="IPR004720">
    <property type="entry name" value="PTS_IIB_sorbose-sp"/>
</dbReference>
<organism evidence="9 10">
    <name type="scientific">Companilactobacillus nodensis DSM 19682 = JCM 14932 = NBRC 107160</name>
    <dbReference type="NCBI Taxonomy" id="1423775"/>
    <lineage>
        <taxon>Bacteria</taxon>
        <taxon>Bacillati</taxon>
        <taxon>Bacillota</taxon>
        <taxon>Bacilli</taxon>
        <taxon>Lactobacillales</taxon>
        <taxon>Lactobacillaceae</taxon>
        <taxon>Companilactobacillus</taxon>
    </lineage>
</organism>
<evidence type="ECO:0000256" key="2">
    <source>
        <dbReference type="ARBA" id="ARBA00022448"/>
    </source>
</evidence>
<evidence type="ECO:0000256" key="7">
    <source>
        <dbReference type="ARBA" id="ARBA00022777"/>
    </source>
</evidence>
<keyword evidence="3" id="KW-0963">Cytoplasm</keyword>
<comment type="caution">
    <text evidence="9">The sequence shown here is derived from an EMBL/GenBank/DDBJ whole genome shotgun (WGS) entry which is preliminary data.</text>
</comment>
<dbReference type="Proteomes" id="UP000051248">
    <property type="component" value="Unassembled WGS sequence"/>
</dbReference>
<evidence type="ECO:0000259" key="8">
    <source>
        <dbReference type="PROSITE" id="PS51101"/>
    </source>
</evidence>
<keyword evidence="5" id="KW-0808">Transferase</keyword>
<evidence type="ECO:0000256" key="1">
    <source>
        <dbReference type="ARBA" id="ARBA00004496"/>
    </source>
</evidence>
<reference evidence="9 10" key="1">
    <citation type="journal article" date="2015" name="Genome Announc.">
        <title>Expanding the biotechnology potential of lactobacilli through comparative genomics of 213 strains and associated genera.</title>
        <authorList>
            <person name="Sun Z."/>
            <person name="Harris H.M."/>
            <person name="McCann A."/>
            <person name="Guo C."/>
            <person name="Argimon S."/>
            <person name="Zhang W."/>
            <person name="Yang X."/>
            <person name="Jeffery I.B."/>
            <person name="Cooney J.C."/>
            <person name="Kagawa T.F."/>
            <person name="Liu W."/>
            <person name="Song Y."/>
            <person name="Salvetti E."/>
            <person name="Wrobel A."/>
            <person name="Rasinkangas P."/>
            <person name="Parkhill J."/>
            <person name="Rea M.C."/>
            <person name="O'Sullivan O."/>
            <person name="Ritari J."/>
            <person name="Douillard F.P."/>
            <person name="Paul Ross R."/>
            <person name="Yang R."/>
            <person name="Briner A.E."/>
            <person name="Felis G.E."/>
            <person name="de Vos W.M."/>
            <person name="Barrangou R."/>
            <person name="Klaenhammer T.R."/>
            <person name="Caufield P.W."/>
            <person name="Cui Y."/>
            <person name="Zhang H."/>
            <person name="O'Toole P.W."/>
        </authorList>
    </citation>
    <scope>NUCLEOTIDE SEQUENCE [LARGE SCALE GENOMIC DNA]</scope>
    <source>
        <strain evidence="9 10">DSM 19682</strain>
    </source>
</reference>
<accession>A0A0R1K6K6</accession>
<dbReference type="SUPFAM" id="SSF52728">
    <property type="entry name" value="PTS IIb component"/>
    <property type="match status" value="1"/>
</dbReference>
<dbReference type="InterPro" id="IPR036667">
    <property type="entry name" value="PTS_IIB_sorbose-sp_sf"/>
</dbReference>
<protein>
    <submittedName>
        <fullName evidence="9">PTS system, IIB component</fullName>
    </submittedName>
</protein>
<dbReference type="AlphaFoldDB" id="A0A0R1K6K6"/>
<keyword evidence="6" id="KW-0598">Phosphotransferase system</keyword>